<feature type="domain" description="Chemoreceptor zinc-binding" evidence="1">
    <location>
        <begin position="32"/>
        <end position="100"/>
    </location>
</feature>
<evidence type="ECO:0000313" key="2">
    <source>
        <dbReference type="EMBL" id="MDF8335162.1"/>
    </source>
</evidence>
<comment type="caution">
    <text evidence="2">The sequence shown here is derived from an EMBL/GenBank/DDBJ whole genome shotgun (WGS) entry which is preliminary data.</text>
</comment>
<reference evidence="2 3" key="1">
    <citation type="submission" date="2023-03" db="EMBL/GenBank/DDBJ databases">
        <title>Novosphingobium cyanobacteriorum sp. nov., isolated from a eutrophic reservoir during the Microcystis bloom period.</title>
        <authorList>
            <person name="Kang M."/>
            <person name="Le V."/>
            <person name="Ko S.-R."/>
            <person name="Lee S.-A."/>
            <person name="Ahn C.-Y."/>
        </authorList>
    </citation>
    <scope>NUCLEOTIDE SEQUENCE [LARGE SCALE GENOMIC DNA]</scope>
    <source>
        <strain evidence="2 3">HBC54</strain>
    </source>
</reference>
<dbReference type="Pfam" id="PF13682">
    <property type="entry name" value="CZB"/>
    <property type="match status" value="1"/>
</dbReference>
<keyword evidence="3" id="KW-1185">Reference proteome</keyword>
<dbReference type="InterPro" id="IPR025991">
    <property type="entry name" value="Chemoreceptor_zinc-bind_dom"/>
</dbReference>
<name>A0ABT6CRH1_9SPHN</name>
<dbReference type="EMBL" id="JAROCY010000022">
    <property type="protein sequence ID" value="MDF8335162.1"/>
    <property type="molecule type" value="Genomic_DNA"/>
</dbReference>
<proteinExistence type="predicted"/>
<dbReference type="RefSeq" id="WP_277280036.1">
    <property type="nucleotide sequence ID" value="NZ_JAROCY010000022.1"/>
</dbReference>
<gene>
    <name evidence="2" type="ORF">POM99_18305</name>
</gene>
<evidence type="ECO:0000313" key="3">
    <source>
        <dbReference type="Proteomes" id="UP001222770"/>
    </source>
</evidence>
<dbReference type="Proteomes" id="UP001222770">
    <property type="component" value="Unassembled WGS sequence"/>
</dbReference>
<protein>
    <submittedName>
        <fullName evidence="2">CZB domain-containing protein</fullName>
    </submittedName>
</protein>
<organism evidence="2 3">
    <name type="scientific">Novosphingobium cyanobacteriorum</name>
    <dbReference type="NCBI Taxonomy" id="3024215"/>
    <lineage>
        <taxon>Bacteria</taxon>
        <taxon>Pseudomonadati</taxon>
        <taxon>Pseudomonadota</taxon>
        <taxon>Alphaproteobacteria</taxon>
        <taxon>Sphingomonadales</taxon>
        <taxon>Sphingomonadaceae</taxon>
        <taxon>Novosphingobium</taxon>
    </lineage>
</organism>
<evidence type="ECO:0000259" key="1">
    <source>
        <dbReference type="Pfam" id="PF13682"/>
    </source>
</evidence>
<sequence>MSQLRPGPTEGVEGASTAVRFAGQIQAAIHAHLAWKVRLRAAVLSGTSTMTPEMAKRDDICAMGTWLYSPSFDERAKQGHYFEDVIRAHALFHQAAGEVLHHARNGEKATAGQLMHEAFIPRSDRLVCLLEEWSDFVGPT</sequence>
<accession>A0ABT6CRH1</accession>
<dbReference type="Gene3D" id="1.20.120.30">
    <property type="entry name" value="Aspartate receptor, ligand-binding domain"/>
    <property type="match status" value="1"/>
</dbReference>